<dbReference type="KEGG" id="nta:107765908"/>
<evidence type="ECO:0000256" key="1">
    <source>
        <dbReference type="SAM" id="MobiDB-lite"/>
    </source>
</evidence>
<name>A0A1S3XJK3_TOBAC</name>
<evidence type="ECO:0008006" key="3">
    <source>
        <dbReference type="Google" id="ProtNLM"/>
    </source>
</evidence>
<sequence>MVKQRGRDAKQPRRGDSSRGGKGKQVKLTSQPKLKTRKQIAIDYQSRSEYIPSRDLSSDLGPATAVPASHTAQAPQRIHFESSDGSIAGSGEYSTSPTASVSGESAEGGTNSDNEVSSSGCPSLKGPDNPKDKSYKPPSSTPAGQSEEPVAIVSSVEPPSEPSTMPTVTTDDDLPPRPSSFAGPSTSVDTGVPSDNN</sequence>
<feature type="compositionally biased region" description="Polar residues" evidence="1">
    <location>
        <begin position="182"/>
        <end position="197"/>
    </location>
</feature>
<accession>A0A1S3XJK3</accession>
<protein>
    <recommendedName>
        <fullName evidence="3">Flocculation protein FLO11-like</fullName>
    </recommendedName>
</protein>
<gene>
    <name evidence="2" type="primary">LOC107765908</name>
</gene>
<feature type="compositionally biased region" description="Basic and acidic residues" evidence="1">
    <location>
        <begin position="1"/>
        <end position="19"/>
    </location>
</feature>
<dbReference type="AlphaFoldDB" id="A0A1S3XJK3"/>
<dbReference type="RefSeq" id="XP_016440093.1">
    <property type="nucleotide sequence ID" value="XM_016584607.1"/>
</dbReference>
<proteinExistence type="predicted"/>
<feature type="compositionally biased region" description="Polar residues" evidence="1">
    <location>
        <begin position="92"/>
        <end position="121"/>
    </location>
</feature>
<reference evidence="2" key="1">
    <citation type="submission" date="2025-08" db="UniProtKB">
        <authorList>
            <consortium name="RefSeq"/>
        </authorList>
    </citation>
    <scope>IDENTIFICATION</scope>
</reference>
<evidence type="ECO:0000313" key="2">
    <source>
        <dbReference type="RefSeq" id="XP_016440093.1"/>
    </source>
</evidence>
<feature type="region of interest" description="Disordered" evidence="1">
    <location>
        <begin position="1"/>
        <end position="197"/>
    </location>
</feature>
<organism evidence="2">
    <name type="scientific">Nicotiana tabacum</name>
    <name type="common">Common tobacco</name>
    <dbReference type="NCBI Taxonomy" id="4097"/>
    <lineage>
        <taxon>Eukaryota</taxon>
        <taxon>Viridiplantae</taxon>
        <taxon>Streptophyta</taxon>
        <taxon>Embryophyta</taxon>
        <taxon>Tracheophyta</taxon>
        <taxon>Spermatophyta</taxon>
        <taxon>Magnoliopsida</taxon>
        <taxon>eudicotyledons</taxon>
        <taxon>Gunneridae</taxon>
        <taxon>Pentapetalae</taxon>
        <taxon>asterids</taxon>
        <taxon>lamiids</taxon>
        <taxon>Solanales</taxon>
        <taxon>Solanaceae</taxon>
        <taxon>Nicotianoideae</taxon>
        <taxon>Nicotianeae</taxon>
        <taxon>Nicotiana</taxon>
    </lineage>
</organism>
<dbReference type="PaxDb" id="4097-A0A1S3XJK3"/>
<feature type="compositionally biased region" description="Low complexity" evidence="1">
    <location>
        <begin position="146"/>
        <end position="169"/>
    </location>
</feature>